<proteinExistence type="inferred from homology"/>
<keyword evidence="2 6" id="KW-0732">Signal</keyword>
<dbReference type="InterPro" id="IPR016828">
    <property type="entry name" value="Alpha-L-arabinofuranosidase"/>
</dbReference>
<evidence type="ECO:0000256" key="4">
    <source>
        <dbReference type="ARBA" id="ARBA00023295"/>
    </source>
</evidence>
<dbReference type="PANTHER" id="PTHR43817:SF1">
    <property type="entry name" value="HYDROLASE, FAMILY 43, PUTATIVE (AFU_ORTHOLOGUE AFUA_3G01660)-RELATED"/>
    <property type="match status" value="1"/>
</dbReference>
<keyword evidence="8" id="KW-1185">Reference proteome</keyword>
<accession>A0A9P9WP89</accession>
<feature type="signal peptide" evidence="6">
    <location>
        <begin position="1"/>
        <end position="22"/>
    </location>
</feature>
<dbReference type="Gene3D" id="2.115.10.20">
    <property type="entry name" value="Glycosyl hydrolase domain, family 43"/>
    <property type="match status" value="1"/>
</dbReference>
<dbReference type="AlphaFoldDB" id="A0A9P9WP89"/>
<dbReference type="PIRSF" id="PIRSF025414">
    <property type="entry name" value="Alpha-L-arabinofuranosidase"/>
    <property type="match status" value="1"/>
</dbReference>
<evidence type="ECO:0000256" key="5">
    <source>
        <dbReference type="RuleBase" id="RU361187"/>
    </source>
</evidence>
<feature type="chain" id="PRO_5040402798" evidence="6">
    <location>
        <begin position="23"/>
        <end position="326"/>
    </location>
</feature>
<dbReference type="EMBL" id="JAFIMR010000010">
    <property type="protein sequence ID" value="KAI1873496.1"/>
    <property type="molecule type" value="Genomic_DNA"/>
</dbReference>
<dbReference type="OrthoDB" id="272289at2759"/>
<keyword evidence="4 5" id="KW-0326">Glycosidase</keyword>
<evidence type="ECO:0000256" key="6">
    <source>
        <dbReference type="SAM" id="SignalP"/>
    </source>
</evidence>
<dbReference type="InterPro" id="IPR023296">
    <property type="entry name" value="Glyco_hydro_beta-prop_sf"/>
</dbReference>
<dbReference type="InterPro" id="IPR006710">
    <property type="entry name" value="Glyco_hydro_43"/>
</dbReference>
<comment type="caution">
    <text evidence="7">The sequence shown here is derived from an EMBL/GenBank/DDBJ whole genome shotgun (WGS) entry which is preliminary data.</text>
</comment>
<dbReference type="Pfam" id="PF04616">
    <property type="entry name" value="Glyco_hydro_43"/>
    <property type="match status" value="1"/>
</dbReference>
<evidence type="ECO:0000256" key="1">
    <source>
        <dbReference type="ARBA" id="ARBA00009865"/>
    </source>
</evidence>
<dbReference type="GO" id="GO:0004553">
    <property type="term" value="F:hydrolase activity, hydrolyzing O-glycosyl compounds"/>
    <property type="evidence" value="ECO:0007669"/>
    <property type="project" value="InterPro"/>
</dbReference>
<comment type="similarity">
    <text evidence="1 5">Belongs to the glycosyl hydrolase 43 family.</text>
</comment>
<evidence type="ECO:0000256" key="2">
    <source>
        <dbReference type="ARBA" id="ARBA00022729"/>
    </source>
</evidence>
<evidence type="ECO:0000256" key="3">
    <source>
        <dbReference type="ARBA" id="ARBA00022801"/>
    </source>
</evidence>
<keyword evidence="3 5" id="KW-0378">Hydrolase</keyword>
<dbReference type="CDD" id="cd18820">
    <property type="entry name" value="GH43_LbAraf43-like"/>
    <property type="match status" value="1"/>
</dbReference>
<evidence type="ECO:0000313" key="7">
    <source>
        <dbReference type="EMBL" id="KAI1873496.1"/>
    </source>
</evidence>
<name>A0A9P9WP89_9PEZI</name>
<organism evidence="7 8">
    <name type="scientific">Neoarthrinium moseri</name>
    <dbReference type="NCBI Taxonomy" id="1658444"/>
    <lineage>
        <taxon>Eukaryota</taxon>
        <taxon>Fungi</taxon>
        <taxon>Dikarya</taxon>
        <taxon>Ascomycota</taxon>
        <taxon>Pezizomycotina</taxon>
        <taxon>Sordariomycetes</taxon>
        <taxon>Xylariomycetidae</taxon>
        <taxon>Amphisphaeriales</taxon>
        <taxon>Apiosporaceae</taxon>
        <taxon>Neoarthrinium</taxon>
    </lineage>
</organism>
<gene>
    <name evidence="7" type="ORF">JX265_005118</name>
</gene>
<dbReference type="PANTHER" id="PTHR43817">
    <property type="entry name" value="GLYCOSYL HYDROLASE"/>
    <property type="match status" value="1"/>
</dbReference>
<reference evidence="7" key="1">
    <citation type="submission" date="2021-03" db="EMBL/GenBank/DDBJ databases">
        <title>Revisited historic fungal species revealed as producer of novel bioactive compounds through whole genome sequencing and comparative genomics.</title>
        <authorList>
            <person name="Vignolle G.A."/>
            <person name="Hochenegger N."/>
            <person name="Mach R.L."/>
            <person name="Mach-Aigner A.R."/>
            <person name="Javad Rahimi M."/>
            <person name="Salim K.A."/>
            <person name="Chan C.M."/>
            <person name="Lim L.B.L."/>
            <person name="Cai F."/>
            <person name="Druzhinina I.S."/>
            <person name="U'Ren J.M."/>
            <person name="Derntl C."/>
        </authorList>
    </citation>
    <scope>NUCLEOTIDE SEQUENCE</scope>
    <source>
        <strain evidence="7">TUCIM 5799</strain>
    </source>
</reference>
<sequence>MQLVQLFTSLWGMFCLLGSAAAWTNPIRSSGGSDPFVVYTGGYYYLMTTTWTDVEMARSTTVAGLKTAAKKVVYSTSTATRCCNVWAPEVHYFDGTWYIYYTAGRSADLDGQNVHVLKGGATPWDTYTYAAQLTTAWSIDASILRFNNYGNYLMTSCFNGNTYQSICLQKLGSNYVSVTGPIYTISQPTQSWEKVSHPVNEGPAALYFGGKTYIAYSASYCWSASYCLGLLTWDGSTNPTSASAWTKSNGCVFSSANGNYGTGHNGFFQSPDGSQTWIVYHATSNSAGACDDSRYTNIQLLGAHSNGTPNFGSPVDFSHAYSEPSS</sequence>
<dbReference type="Proteomes" id="UP000829685">
    <property type="component" value="Unassembled WGS sequence"/>
</dbReference>
<dbReference type="GO" id="GO:0005975">
    <property type="term" value="P:carbohydrate metabolic process"/>
    <property type="evidence" value="ECO:0007669"/>
    <property type="project" value="InterPro"/>
</dbReference>
<dbReference type="SUPFAM" id="SSF75005">
    <property type="entry name" value="Arabinanase/levansucrase/invertase"/>
    <property type="match status" value="1"/>
</dbReference>
<evidence type="ECO:0000313" key="8">
    <source>
        <dbReference type="Proteomes" id="UP000829685"/>
    </source>
</evidence>
<protein>
    <submittedName>
        <fullName evidence="7">Uncharacterized protein</fullName>
    </submittedName>
</protein>